<dbReference type="AlphaFoldDB" id="A0A0J9RTB1"/>
<dbReference type="Bgee" id="FBgn0269660">
    <property type="expression patterns" value="Expressed in embryo and 2 other cell types or tissues"/>
</dbReference>
<evidence type="ECO:0000256" key="1">
    <source>
        <dbReference type="SAM" id="MobiDB-lite"/>
    </source>
</evidence>
<dbReference type="KEGG" id="dsi:Dsimw501_GD28370"/>
<sequence length="84" mass="9410">MRGFIIAALSTRRELSPPHHRPTQNHSDGDWVGGGTLRIEWGPNDPRPFVRPGCLEIESKIRWGNTCPSLDVIADTLYKEGSNK</sequence>
<protein>
    <submittedName>
        <fullName evidence="2">Uncharacterized protein</fullName>
    </submittedName>
</protein>
<dbReference type="EMBL" id="CM002912">
    <property type="protein sequence ID" value="KMY98973.1"/>
    <property type="molecule type" value="Genomic_DNA"/>
</dbReference>
<gene>
    <name evidence="2" type="primary">Dsim\GD28370</name>
    <name evidence="2" type="ORF">Dsimw501_GD28370</name>
</gene>
<organism evidence="2">
    <name type="scientific">Drosophila simulans</name>
    <name type="common">Fruit fly</name>
    <dbReference type="NCBI Taxonomy" id="7240"/>
    <lineage>
        <taxon>Eukaryota</taxon>
        <taxon>Metazoa</taxon>
        <taxon>Ecdysozoa</taxon>
        <taxon>Arthropoda</taxon>
        <taxon>Hexapoda</taxon>
        <taxon>Insecta</taxon>
        <taxon>Pterygota</taxon>
        <taxon>Neoptera</taxon>
        <taxon>Endopterygota</taxon>
        <taxon>Diptera</taxon>
        <taxon>Brachycera</taxon>
        <taxon>Muscomorpha</taxon>
        <taxon>Ephydroidea</taxon>
        <taxon>Drosophilidae</taxon>
        <taxon>Drosophila</taxon>
        <taxon>Sophophora</taxon>
    </lineage>
</organism>
<dbReference type="Proteomes" id="UP000035880">
    <property type="component" value="Chromosome 3L"/>
</dbReference>
<reference evidence="2" key="3">
    <citation type="submission" date="2015-04" db="EMBL/GenBank/DDBJ databases">
        <authorList>
            <consortium name="FlyBase"/>
        </authorList>
    </citation>
    <scope>NUCLEOTIDE SEQUENCE</scope>
    <source>
        <strain evidence="2">W501</strain>
    </source>
</reference>
<reference evidence="2" key="2">
    <citation type="submission" date="2014-06" db="EMBL/GenBank/DDBJ databases">
        <authorList>
            <person name="Hu T."/>
            <person name="Eisen M.B."/>
            <person name="Thornton K.R."/>
            <person name="Andolfatto P."/>
        </authorList>
    </citation>
    <scope>NUCLEOTIDE SEQUENCE</scope>
    <source>
        <strain evidence="2">W501</strain>
    </source>
</reference>
<reference evidence="2" key="1">
    <citation type="journal article" date="2013" name="Genome Res.">
        <title>A second-generation assembly of the Drosophila simulans genome provides new insights into patterns of lineage-specific divergence.</title>
        <authorList>
            <person name="Hu T.T."/>
            <person name="Eisen M.B."/>
            <person name="Thornton K.R."/>
            <person name="Andolfatto P."/>
        </authorList>
    </citation>
    <scope>NUCLEOTIDE SEQUENCE [LARGE SCALE GENOMIC DNA]</scope>
    <source>
        <strain evidence="2">W501</strain>
    </source>
</reference>
<feature type="region of interest" description="Disordered" evidence="1">
    <location>
        <begin position="12"/>
        <end position="34"/>
    </location>
</feature>
<accession>A0A0J9RTB1</accession>
<name>A0A0J9RTB1_DROSI</name>
<evidence type="ECO:0000313" key="2">
    <source>
        <dbReference type="EMBL" id="KMY98973.1"/>
    </source>
</evidence>
<proteinExistence type="predicted"/>